<dbReference type="SUPFAM" id="SSF63418">
    <property type="entry name" value="MurE/MurF N-terminal domain"/>
    <property type="match status" value="1"/>
</dbReference>
<keyword evidence="6 10" id="KW-0133">Cell shape</keyword>
<evidence type="ECO:0000256" key="11">
    <source>
        <dbReference type="RuleBase" id="RU004136"/>
    </source>
</evidence>
<dbReference type="Gene3D" id="3.40.1390.10">
    <property type="entry name" value="MurE/MurF, N-terminal domain"/>
    <property type="match status" value="1"/>
</dbReference>
<evidence type="ECO:0000256" key="8">
    <source>
        <dbReference type="ARBA" id="ARBA00023306"/>
    </source>
</evidence>
<dbReference type="InterPro" id="IPR000713">
    <property type="entry name" value="Mur_ligase_N"/>
</dbReference>
<gene>
    <name evidence="10 15" type="primary">murF</name>
    <name evidence="15" type="ORF">GCM10007878_05830</name>
</gene>
<dbReference type="PANTHER" id="PTHR43024">
    <property type="entry name" value="UDP-N-ACETYLMURAMOYL-TRIPEPTIDE--D-ALANYL-D-ALANINE LIGASE"/>
    <property type="match status" value="1"/>
</dbReference>
<dbReference type="Pfam" id="PF08245">
    <property type="entry name" value="Mur_ligase_M"/>
    <property type="match status" value="1"/>
</dbReference>
<feature type="domain" description="Mur ligase N-terminal catalytic" evidence="12">
    <location>
        <begin position="26"/>
        <end position="94"/>
    </location>
</feature>
<dbReference type="Gene3D" id="3.90.190.20">
    <property type="entry name" value="Mur ligase, C-terminal domain"/>
    <property type="match status" value="1"/>
</dbReference>
<keyword evidence="16" id="KW-1185">Reference proteome</keyword>
<feature type="domain" description="Mur ligase central" evidence="14">
    <location>
        <begin position="107"/>
        <end position="294"/>
    </location>
</feature>
<sequence>MIQSLDLHTLATCVAGELKTTSDQKVNHLSIDARQVVSGSLFAALVGERVDGHDFLDQAKQNQASAALVERWQASSLPQVKVASVTKALGDLARYNRQMFTGPLVAVTGNSGKTSVKEILAAILSAHFGEVLATQGNLNNELGVPLTLTRLEATHKAAVVELGANHLGEISKLAKMTQPDLAIITNVTGAHLGEFGSLQAIAQAKAELIEATDPKGCLVLNADDEFYDFWREQAKQKVISFGFSQAQVSASQLSFNKQGGSEFYLVTPWGEQKVSLQLLGKHNIANALAAIAAAGELGVPLSLQLEVLQKLQPVKGRLARVEAWAGALLLDDSYNASPGAVKSAIDLLAKLPGKKLLALGSLAELGAAEDSIHAELGLYARSQGIDGLFALQGKASLAAASFGEGGQVAADHQALAAILKPELNPATCLLVKGSRSARMDKLVALLSKKDTT</sequence>
<comment type="similarity">
    <text evidence="10">Belongs to the MurCDEF family. MurF subfamily.</text>
</comment>
<comment type="function">
    <text evidence="10 11">Involved in cell wall formation. Catalyzes the final step in the synthesis of UDP-N-acetylmuramoyl-pentapeptide, the precursor of murein.</text>
</comment>
<dbReference type="Pfam" id="PF02875">
    <property type="entry name" value="Mur_ligase_C"/>
    <property type="match status" value="1"/>
</dbReference>
<dbReference type="InterPro" id="IPR035911">
    <property type="entry name" value="MurE/MurF_N"/>
</dbReference>
<dbReference type="PANTHER" id="PTHR43024:SF1">
    <property type="entry name" value="UDP-N-ACETYLMURAMOYL-TRIPEPTIDE--D-ALANYL-D-ALANINE LIGASE"/>
    <property type="match status" value="1"/>
</dbReference>
<comment type="pathway">
    <text evidence="10 11">Cell wall biogenesis; peptidoglycan biosynthesis.</text>
</comment>
<keyword evidence="2 10" id="KW-0436">Ligase</keyword>
<dbReference type="InterPro" id="IPR036615">
    <property type="entry name" value="Mur_ligase_C_dom_sf"/>
</dbReference>
<dbReference type="Pfam" id="PF01225">
    <property type="entry name" value="Mur_ligase"/>
    <property type="match status" value="1"/>
</dbReference>
<dbReference type="RefSeq" id="WP_027850259.1">
    <property type="nucleotide sequence ID" value="NZ_BSOR01000011.1"/>
</dbReference>
<dbReference type="SUPFAM" id="SSF53623">
    <property type="entry name" value="MurD-like peptide ligases, catalytic domain"/>
    <property type="match status" value="1"/>
</dbReference>
<evidence type="ECO:0000313" key="15">
    <source>
        <dbReference type="EMBL" id="GLR63148.1"/>
    </source>
</evidence>
<evidence type="ECO:0000256" key="9">
    <source>
        <dbReference type="ARBA" id="ARBA00023316"/>
    </source>
</evidence>
<keyword evidence="3 10" id="KW-0132">Cell division</keyword>
<keyword evidence="8 10" id="KW-0131">Cell cycle</keyword>
<keyword evidence="4 10" id="KW-0547">Nucleotide-binding</keyword>
<dbReference type="Proteomes" id="UP001156682">
    <property type="component" value="Unassembled WGS sequence"/>
</dbReference>
<dbReference type="GO" id="GO:0016874">
    <property type="term" value="F:ligase activity"/>
    <property type="evidence" value="ECO:0007669"/>
    <property type="project" value="UniProtKB-KW"/>
</dbReference>
<evidence type="ECO:0000256" key="1">
    <source>
        <dbReference type="ARBA" id="ARBA00022490"/>
    </source>
</evidence>
<comment type="caution">
    <text evidence="10">Lacks conserved residue(s) required for the propagation of feature annotation.</text>
</comment>
<evidence type="ECO:0000256" key="4">
    <source>
        <dbReference type="ARBA" id="ARBA00022741"/>
    </source>
</evidence>
<organism evidence="15 16">
    <name type="scientific">Marinospirillum insulare</name>
    <dbReference type="NCBI Taxonomy" id="217169"/>
    <lineage>
        <taxon>Bacteria</taxon>
        <taxon>Pseudomonadati</taxon>
        <taxon>Pseudomonadota</taxon>
        <taxon>Gammaproteobacteria</taxon>
        <taxon>Oceanospirillales</taxon>
        <taxon>Oceanospirillaceae</taxon>
        <taxon>Marinospirillum</taxon>
    </lineage>
</organism>
<dbReference type="SUPFAM" id="SSF53244">
    <property type="entry name" value="MurD-like peptide ligases, peptide-binding domain"/>
    <property type="match status" value="1"/>
</dbReference>
<dbReference type="InterPro" id="IPR005863">
    <property type="entry name" value="UDP-N-AcMur_synth"/>
</dbReference>
<dbReference type="InterPro" id="IPR051046">
    <property type="entry name" value="MurCDEF_CellWall_CoF430Synth"/>
</dbReference>
<evidence type="ECO:0000256" key="3">
    <source>
        <dbReference type="ARBA" id="ARBA00022618"/>
    </source>
</evidence>
<dbReference type="InterPro" id="IPR004101">
    <property type="entry name" value="Mur_ligase_C"/>
</dbReference>
<evidence type="ECO:0000259" key="13">
    <source>
        <dbReference type="Pfam" id="PF02875"/>
    </source>
</evidence>
<keyword evidence="5 10" id="KW-0067">ATP-binding</keyword>
<dbReference type="HAMAP" id="MF_02019">
    <property type="entry name" value="MurF"/>
    <property type="match status" value="1"/>
</dbReference>
<protein>
    <recommendedName>
        <fullName evidence="10 11">UDP-N-acetylmuramoyl-tripeptide--D-alanyl-D-alanine ligase</fullName>
        <ecNumber evidence="10 11">6.3.2.10</ecNumber>
    </recommendedName>
    <alternativeName>
        <fullName evidence="10">D-alanyl-D-alanine-adding enzyme</fullName>
    </alternativeName>
</protein>
<keyword evidence="9 10" id="KW-0961">Cell wall biogenesis/degradation</keyword>
<comment type="catalytic activity">
    <reaction evidence="10 11">
        <text>D-alanyl-D-alanine + UDP-N-acetyl-alpha-D-muramoyl-L-alanyl-gamma-D-glutamyl-meso-2,6-diaminopimelate + ATP = UDP-N-acetyl-alpha-D-muramoyl-L-alanyl-gamma-D-glutamyl-meso-2,6-diaminopimeloyl-D-alanyl-D-alanine + ADP + phosphate + H(+)</text>
        <dbReference type="Rhea" id="RHEA:28374"/>
        <dbReference type="ChEBI" id="CHEBI:15378"/>
        <dbReference type="ChEBI" id="CHEBI:30616"/>
        <dbReference type="ChEBI" id="CHEBI:43474"/>
        <dbReference type="ChEBI" id="CHEBI:57822"/>
        <dbReference type="ChEBI" id="CHEBI:61386"/>
        <dbReference type="ChEBI" id="CHEBI:83905"/>
        <dbReference type="ChEBI" id="CHEBI:456216"/>
        <dbReference type="EC" id="6.3.2.10"/>
    </reaction>
</comment>
<evidence type="ECO:0000256" key="5">
    <source>
        <dbReference type="ARBA" id="ARBA00022840"/>
    </source>
</evidence>
<dbReference type="EC" id="6.3.2.10" evidence="10 11"/>
<evidence type="ECO:0000313" key="16">
    <source>
        <dbReference type="Proteomes" id="UP001156682"/>
    </source>
</evidence>
<evidence type="ECO:0000256" key="7">
    <source>
        <dbReference type="ARBA" id="ARBA00022984"/>
    </source>
</evidence>
<dbReference type="InterPro" id="IPR013221">
    <property type="entry name" value="Mur_ligase_cen"/>
</dbReference>
<evidence type="ECO:0000259" key="12">
    <source>
        <dbReference type="Pfam" id="PF01225"/>
    </source>
</evidence>
<feature type="domain" description="Mur ligase C-terminal" evidence="13">
    <location>
        <begin position="316"/>
        <end position="435"/>
    </location>
</feature>
<comment type="subcellular location">
    <subcellularLocation>
        <location evidence="10 11">Cytoplasm</location>
    </subcellularLocation>
</comment>
<proteinExistence type="inferred from homology"/>
<dbReference type="EMBL" id="BSOR01000011">
    <property type="protein sequence ID" value="GLR63148.1"/>
    <property type="molecule type" value="Genomic_DNA"/>
</dbReference>
<evidence type="ECO:0000256" key="6">
    <source>
        <dbReference type="ARBA" id="ARBA00022960"/>
    </source>
</evidence>
<evidence type="ECO:0000256" key="2">
    <source>
        <dbReference type="ARBA" id="ARBA00022598"/>
    </source>
</evidence>
<reference evidence="16" key="1">
    <citation type="journal article" date="2019" name="Int. J. Syst. Evol. Microbiol.">
        <title>The Global Catalogue of Microorganisms (GCM) 10K type strain sequencing project: providing services to taxonomists for standard genome sequencing and annotation.</title>
        <authorList>
            <consortium name="The Broad Institute Genomics Platform"/>
            <consortium name="The Broad Institute Genome Sequencing Center for Infectious Disease"/>
            <person name="Wu L."/>
            <person name="Ma J."/>
        </authorList>
    </citation>
    <scope>NUCLEOTIDE SEQUENCE [LARGE SCALE GENOMIC DNA]</scope>
    <source>
        <strain evidence="16">NBRC 100033</strain>
    </source>
</reference>
<evidence type="ECO:0000256" key="10">
    <source>
        <dbReference type="HAMAP-Rule" id="MF_02019"/>
    </source>
</evidence>
<keyword evidence="1 10" id="KW-0963">Cytoplasm</keyword>
<keyword evidence="7 10" id="KW-0573">Peptidoglycan synthesis</keyword>
<dbReference type="NCBIfam" id="TIGR01143">
    <property type="entry name" value="murF"/>
    <property type="match status" value="1"/>
</dbReference>
<comment type="caution">
    <text evidence="15">The sequence shown here is derived from an EMBL/GenBank/DDBJ whole genome shotgun (WGS) entry which is preliminary data.</text>
</comment>
<accession>A0ABQ5ZVT7</accession>
<evidence type="ECO:0000259" key="14">
    <source>
        <dbReference type="Pfam" id="PF08245"/>
    </source>
</evidence>
<dbReference type="Gene3D" id="3.40.1190.10">
    <property type="entry name" value="Mur-like, catalytic domain"/>
    <property type="match status" value="1"/>
</dbReference>
<dbReference type="InterPro" id="IPR036565">
    <property type="entry name" value="Mur-like_cat_sf"/>
</dbReference>
<name>A0ABQ5ZVT7_9GAMM</name>